<comment type="caution">
    <text evidence="1">The sequence shown here is derived from an EMBL/GenBank/DDBJ whole genome shotgun (WGS) entry which is preliminary data.</text>
</comment>
<proteinExistence type="predicted"/>
<keyword evidence="2" id="KW-1185">Reference proteome</keyword>
<dbReference type="EMBL" id="MU003554">
    <property type="protein sequence ID" value="KAF2463108.1"/>
    <property type="molecule type" value="Genomic_DNA"/>
</dbReference>
<evidence type="ECO:0000313" key="2">
    <source>
        <dbReference type="Proteomes" id="UP000799755"/>
    </source>
</evidence>
<name>A0ACB6Q833_9PLEO</name>
<protein>
    <submittedName>
        <fullName evidence="1">Uncharacterized protein</fullName>
    </submittedName>
</protein>
<accession>A0ACB6Q833</accession>
<sequence length="276" mass="31935">MGSLFGEHPRNESLTWRAEPHYRGSFGILSSCLTTMILCIWTAIHLNIPERGHTVKNFLIKVGWLIMGIFAPEIIVWTAFQQRRDASDLTRREESSWTNTQSFYVLMGGFMIGSPYGTKGYNAIKPDGIDFFLREQDTENLAIRNRHQIEDKSKANNLAKLIVCLQVLWFCSQCIVRLAVGLPICLLELNTVAHAICAIYIYALWWDKPFNVEQPTFIPARGDLIPIQAYTYMNSTEGRVRRIGRHLPNTGYRDRNLRVDFNFMSSEEIRQRRQEQ</sequence>
<reference evidence="1" key="1">
    <citation type="journal article" date="2020" name="Stud. Mycol.">
        <title>101 Dothideomycetes genomes: a test case for predicting lifestyles and emergence of pathogens.</title>
        <authorList>
            <person name="Haridas S."/>
            <person name="Albert R."/>
            <person name="Binder M."/>
            <person name="Bloem J."/>
            <person name="Labutti K."/>
            <person name="Salamov A."/>
            <person name="Andreopoulos B."/>
            <person name="Baker S."/>
            <person name="Barry K."/>
            <person name="Bills G."/>
            <person name="Bluhm B."/>
            <person name="Cannon C."/>
            <person name="Castanera R."/>
            <person name="Culley D."/>
            <person name="Daum C."/>
            <person name="Ezra D."/>
            <person name="Gonzalez J."/>
            <person name="Henrissat B."/>
            <person name="Kuo A."/>
            <person name="Liang C."/>
            <person name="Lipzen A."/>
            <person name="Lutzoni F."/>
            <person name="Magnuson J."/>
            <person name="Mondo S."/>
            <person name="Nolan M."/>
            <person name="Ohm R."/>
            <person name="Pangilinan J."/>
            <person name="Park H.-J."/>
            <person name="Ramirez L."/>
            <person name="Alfaro M."/>
            <person name="Sun H."/>
            <person name="Tritt A."/>
            <person name="Yoshinaga Y."/>
            <person name="Zwiers L.-H."/>
            <person name="Turgeon B."/>
            <person name="Goodwin S."/>
            <person name="Spatafora J."/>
            <person name="Crous P."/>
            <person name="Grigoriev I."/>
        </authorList>
    </citation>
    <scope>NUCLEOTIDE SEQUENCE</scope>
    <source>
        <strain evidence="1">ATCC 200398</strain>
    </source>
</reference>
<organism evidence="1 2">
    <name type="scientific">Lindgomyces ingoldianus</name>
    <dbReference type="NCBI Taxonomy" id="673940"/>
    <lineage>
        <taxon>Eukaryota</taxon>
        <taxon>Fungi</taxon>
        <taxon>Dikarya</taxon>
        <taxon>Ascomycota</taxon>
        <taxon>Pezizomycotina</taxon>
        <taxon>Dothideomycetes</taxon>
        <taxon>Pleosporomycetidae</taxon>
        <taxon>Pleosporales</taxon>
        <taxon>Lindgomycetaceae</taxon>
        <taxon>Lindgomyces</taxon>
    </lineage>
</organism>
<gene>
    <name evidence="1" type="ORF">BDR25DRAFT_298659</name>
</gene>
<dbReference type="Proteomes" id="UP000799755">
    <property type="component" value="Unassembled WGS sequence"/>
</dbReference>
<evidence type="ECO:0000313" key="1">
    <source>
        <dbReference type="EMBL" id="KAF2463108.1"/>
    </source>
</evidence>